<proteinExistence type="predicted"/>
<dbReference type="EMBL" id="AGCI01000076">
    <property type="protein sequence ID" value="EHM40505.1"/>
    <property type="molecule type" value="Genomic_DNA"/>
</dbReference>
<dbReference type="HOGENOM" id="CLU_3310616_0_0_6"/>
<gene>
    <name evidence="1" type="ORF">HMPREF0454_03343</name>
</gene>
<reference evidence="1 2" key="1">
    <citation type="submission" date="2011-08" db="EMBL/GenBank/DDBJ databases">
        <authorList>
            <person name="Weinstock G."/>
            <person name="Sodergren E."/>
            <person name="Clifton S."/>
            <person name="Fulton L."/>
            <person name="Fulton B."/>
            <person name="Courtney L."/>
            <person name="Fronick C."/>
            <person name="Harrison M."/>
            <person name="Strong C."/>
            <person name="Farmer C."/>
            <person name="Delahaunty K."/>
            <person name="Markovic C."/>
            <person name="Hall O."/>
            <person name="Minx P."/>
            <person name="Tomlinson C."/>
            <person name="Mitreva M."/>
            <person name="Hou S."/>
            <person name="Chen J."/>
            <person name="Wollam A."/>
            <person name="Pepin K.H."/>
            <person name="Johnson M."/>
            <person name="Bhonagiri V."/>
            <person name="Zhang X."/>
            <person name="Suruliraj S."/>
            <person name="Warren W."/>
            <person name="Chinwalla A."/>
            <person name="Mardis E.R."/>
            <person name="Wilson R.K."/>
        </authorList>
    </citation>
    <scope>NUCLEOTIDE SEQUENCE [LARGE SCALE GENOMIC DNA]</scope>
    <source>
        <strain evidence="1 2">ATCC 51873</strain>
    </source>
</reference>
<protein>
    <submittedName>
        <fullName evidence="1">Uncharacterized protein</fullName>
    </submittedName>
</protein>
<dbReference type="AlphaFoldDB" id="G9Y9S4"/>
<evidence type="ECO:0000313" key="1">
    <source>
        <dbReference type="EMBL" id="EHM40505.1"/>
    </source>
</evidence>
<dbReference type="Proteomes" id="UP000005959">
    <property type="component" value="Unassembled WGS sequence"/>
</dbReference>
<sequence>MFNLALSSLPAYFFQLFQIPFRHFICVKLTSYSASILRP</sequence>
<name>G9Y9S4_HAFAL</name>
<organism evidence="1 2">
    <name type="scientific">Hafnia alvei ATCC 51873</name>
    <dbReference type="NCBI Taxonomy" id="1002364"/>
    <lineage>
        <taxon>Bacteria</taxon>
        <taxon>Pseudomonadati</taxon>
        <taxon>Pseudomonadota</taxon>
        <taxon>Gammaproteobacteria</taxon>
        <taxon>Enterobacterales</taxon>
        <taxon>Hafniaceae</taxon>
        <taxon>Hafnia</taxon>
    </lineage>
</organism>
<accession>G9Y9S4</accession>
<evidence type="ECO:0000313" key="2">
    <source>
        <dbReference type="Proteomes" id="UP000005959"/>
    </source>
</evidence>
<comment type="caution">
    <text evidence="1">The sequence shown here is derived from an EMBL/GenBank/DDBJ whole genome shotgun (WGS) entry which is preliminary data.</text>
</comment>